<evidence type="ECO:0000256" key="1">
    <source>
        <dbReference type="ARBA" id="ARBA00004141"/>
    </source>
</evidence>
<evidence type="ECO:0000256" key="8">
    <source>
        <dbReference type="SAM" id="Phobius"/>
    </source>
</evidence>
<keyword evidence="5 8" id="KW-1133">Transmembrane helix</keyword>
<name>A0A7G9WEK8_9FIRM</name>
<proteinExistence type="inferred from homology"/>
<feature type="transmembrane region" description="Helical" evidence="8">
    <location>
        <begin position="476"/>
        <end position="499"/>
    </location>
</feature>
<comment type="similarity">
    <text evidence="2">Belongs to the V-ATPase 116 kDa subunit family.</text>
</comment>
<comment type="subcellular location">
    <subcellularLocation>
        <location evidence="1">Membrane</location>
        <topology evidence="1">Multi-pass membrane protein</topology>
    </subcellularLocation>
</comment>
<dbReference type="EMBL" id="CP060696">
    <property type="protein sequence ID" value="QNO17120.1"/>
    <property type="molecule type" value="Genomic_DNA"/>
</dbReference>
<evidence type="ECO:0000256" key="6">
    <source>
        <dbReference type="ARBA" id="ARBA00023065"/>
    </source>
</evidence>
<dbReference type="Pfam" id="PF01496">
    <property type="entry name" value="V_ATPase_I"/>
    <property type="match status" value="2"/>
</dbReference>
<feature type="transmembrane region" description="Helical" evidence="8">
    <location>
        <begin position="441"/>
        <end position="464"/>
    </location>
</feature>
<dbReference type="RefSeq" id="WP_212506188.1">
    <property type="nucleotide sequence ID" value="NZ_CP060696.1"/>
</dbReference>
<gene>
    <name evidence="9" type="ORF">H6X83_09150</name>
</gene>
<dbReference type="GO" id="GO:0033179">
    <property type="term" value="C:proton-transporting V-type ATPase, V0 domain"/>
    <property type="evidence" value="ECO:0007669"/>
    <property type="project" value="InterPro"/>
</dbReference>
<evidence type="ECO:0000256" key="3">
    <source>
        <dbReference type="ARBA" id="ARBA00022448"/>
    </source>
</evidence>
<dbReference type="GO" id="GO:0046961">
    <property type="term" value="F:proton-transporting ATPase activity, rotational mechanism"/>
    <property type="evidence" value="ECO:0007669"/>
    <property type="project" value="InterPro"/>
</dbReference>
<dbReference type="GO" id="GO:0007035">
    <property type="term" value="P:vacuolar acidification"/>
    <property type="evidence" value="ECO:0007669"/>
    <property type="project" value="TreeGrafter"/>
</dbReference>
<feature type="transmembrane region" description="Helical" evidence="8">
    <location>
        <begin position="393"/>
        <end position="412"/>
    </location>
</feature>
<dbReference type="KEGG" id="caml:H6X83_09150"/>
<reference evidence="9 10" key="1">
    <citation type="submission" date="2020-08" db="EMBL/GenBank/DDBJ databases">
        <authorList>
            <person name="Ren C."/>
            <person name="Gu Y."/>
            <person name="Xu Y."/>
        </authorList>
    </citation>
    <scope>NUCLEOTIDE SEQUENCE [LARGE SCALE GENOMIC DNA]</scope>
    <source>
        <strain evidence="9 10">LBM18003</strain>
    </source>
</reference>
<protein>
    <submittedName>
        <fullName evidence="9">ATPase</fullName>
    </submittedName>
</protein>
<keyword evidence="10" id="KW-1185">Reference proteome</keyword>
<keyword evidence="3" id="KW-0813">Transport</keyword>
<dbReference type="AlphaFoldDB" id="A0A7G9WEK8"/>
<evidence type="ECO:0000256" key="2">
    <source>
        <dbReference type="ARBA" id="ARBA00009904"/>
    </source>
</evidence>
<sequence>MAVIKVKVVSIIGRIGELDNVTEICGRSGVFHPDHALQFYDSAEQFSQLNEENPFSSSLQKLFDSLSVIGQTPTLLPEKEIRNLSIVSQEAQDYVSYFAHSMNDLQTERAETQKGIDACVQEAQDMSHFVGINLNLDEIRECKFIKVRFGSLPKESAESLKTTYKDNPYVTFFPCTEDQRHLWGVYMCPIDQIAEVDKIFNKLYFQRLRLRVIAGTPEELVKSLKEKTGELKARLQELQQKADAFWAAEQKHFTEVYSYLAERSTYFGVRHYAASYHDSFILTGWVPAESERSFTTALDALQTVEYSLEDADNVLTHSPPVKLKNHSIVRPYEFFINMYGLPNYKEIDPTPLVAIIFTILFGVMFGDVGQGLCLAFFGYFYMWKHRKMPIGKILLPCGIMATLFGFVFGSWFGNEHFLDPLYHAMGFAQKPISVMEGSTTITIILISVGVGFVCICISMLLNIYSSCKRKNYARALVGQNGVAALVFYLALVLGLVGQVVTGKQIVTVPYLIFLILLPLAIVFLQEMFTSMIHHEKFQPESWGLFFMQSFFEWFEFLLSLMSNTISFLRIGAFVLVHAGMMTMVVTLAQMVDPALGFGWYAVMAVGNIFVGVLEALLVSIHVLRLNFYEMFSRFYDGDGRAFTPIHVKGLLKA</sequence>
<keyword evidence="4 8" id="KW-0812">Transmembrane</keyword>
<feature type="transmembrane region" description="Helical" evidence="8">
    <location>
        <begin position="505"/>
        <end position="524"/>
    </location>
</feature>
<evidence type="ECO:0000256" key="5">
    <source>
        <dbReference type="ARBA" id="ARBA00022989"/>
    </source>
</evidence>
<feature type="transmembrane region" description="Helical" evidence="8">
    <location>
        <begin position="352"/>
        <end position="381"/>
    </location>
</feature>
<accession>A0A7G9WEK8</accession>
<dbReference type="PANTHER" id="PTHR11629:SF63">
    <property type="entry name" value="V-TYPE PROTON ATPASE SUBUNIT A"/>
    <property type="match status" value="1"/>
</dbReference>
<dbReference type="InterPro" id="IPR002490">
    <property type="entry name" value="V-ATPase_116kDa_su"/>
</dbReference>
<dbReference type="PANTHER" id="PTHR11629">
    <property type="entry name" value="VACUOLAR PROTON ATPASES"/>
    <property type="match status" value="1"/>
</dbReference>
<evidence type="ECO:0000256" key="7">
    <source>
        <dbReference type="ARBA" id="ARBA00023136"/>
    </source>
</evidence>
<evidence type="ECO:0000313" key="10">
    <source>
        <dbReference type="Proteomes" id="UP000516046"/>
    </source>
</evidence>
<feature type="transmembrane region" description="Helical" evidence="8">
    <location>
        <begin position="567"/>
        <end position="591"/>
    </location>
</feature>
<dbReference type="GO" id="GO:0051117">
    <property type="term" value="F:ATPase binding"/>
    <property type="evidence" value="ECO:0007669"/>
    <property type="project" value="TreeGrafter"/>
</dbReference>
<keyword evidence="6" id="KW-0406">Ion transport</keyword>
<dbReference type="Proteomes" id="UP000516046">
    <property type="component" value="Chromosome"/>
</dbReference>
<organism evidence="9 10">
    <name type="scientific">Caproicibacterium amylolyticum</name>
    <dbReference type="NCBI Taxonomy" id="2766537"/>
    <lineage>
        <taxon>Bacteria</taxon>
        <taxon>Bacillati</taxon>
        <taxon>Bacillota</taxon>
        <taxon>Clostridia</taxon>
        <taxon>Eubacteriales</taxon>
        <taxon>Oscillospiraceae</taxon>
        <taxon>Caproicibacterium</taxon>
    </lineage>
</organism>
<evidence type="ECO:0000256" key="4">
    <source>
        <dbReference type="ARBA" id="ARBA00022692"/>
    </source>
</evidence>
<evidence type="ECO:0000313" key="9">
    <source>
        <dbReference type="EMBL" id="QNO17120.1"/>
    </source>
</evidence>
<dbReference type="GO" id="GO:0016471">
    <property type="term" value="C:vacuolar proton-transporting V-type ATPase complex"/>
    <property type="evidence" value="ECO:0007669"/>
    <property type="project" value="TreeGrafter"/>
</dbReference>
<keyword evidence="7 8" id="KW-0472">Membrane</keyword>
<feature type="transmembrane region" description="Helical" evidence="8">
    <location>
        <begin position="597"/>
        <end position="623"/>
    </location>
</feature>